<keyword evidence="1" id="KW-1133">Transmembrane helix</keyword>
<keyword evidence="3" id="KW-1185">Reference proteome</keyword>
<reference evidence="2 3" key="1">
    <citation type="journal article" date="2012" name="PLoS ONE">
        <title>Functional divergence in the genus oenococcus as predicted by genome sequencing of the newly-described species, Oenococcus kitaharae.</title>
        <authorList>
            <person name="Borneman A.R."/>
            <person name="McCarthy J.M."/>
            <person name="Chambers P.J."/>
            <person name="Bartowsky E.J."/>
        </authorList>
    </citation>
    <scope>NUCLEOTIDE SEQUENCE [LARGE SCALE GENOMIC DNA]</scope>
    <source>
        <strain evidence="3">DSM17330</strain>
    </source>
</reference>
<proteinExistence type="predicted"/>
<name>G9WIY0_9LACO</name>
<dbReference type="STRING" id="336988.NT96_04710"/>
<keyword evidence="1" id="KW-0472">Membrane</keyword>
<evidence type="ECO:0000313" key="3">
    <source>
        <dbReference type="Proteomes" id="UP000004959"/>
    </source>
</evidence>
<protein>
    <submittedName>
        <fullName evidence="2">Uncharacterized protein</fullName>
    </submittedName>
</protein>
<dbReference type="Proteomes" id="UP000004959">
    <property type="component" value="Chromosome"/>
</dbReference>
<accession>G9WIY0</accession>
<feature type="transmembrane region" description="Helical" evidence="1">
    <location>
        <begin position="12"/>
        <end position="33"/>
    </location>
</feature>
<evidence type="ECO:0000313" key="2">
    <source>
        <dbReference type="EMBL" id="EHN58429.1"/>
    </source>
</evidence>
<sequence length="88" mass="10448">MKNLKQLTKSALAYVLLFVILDLLIIFGLRGVIDLIAGRGYRFSNYLQHSWIDSLRTFIFFFFWGWVEYSYRKHQAKKRANVSNTNPK</sequence>
<dbReference type="RefSeq" id="WP_007744697.1">
    <property type="nucleotide sequence ID" value="NZ_CM001398.1"/>
</dbReference>
<dbReference type="EMBL" id="AFVZ01000001">
    <property type="protein sequence ID" value="EHN58429.1"/>
    <property type="molecule type" value="Genomic_DNA"/>
</dbReference>
<dbReference type="AlphaFoldDB" id="G9WIY0"/>
<keyword evidence="1" id="KW-0812">Transmembrane</keyword>
<feature type="transmembrane region" description="Helical" evidence="1">
    <location>
        <begin position="53"/>
        <end position="71"/>
    </location>
</feature>
<dbReference type="HOGENOM" id="CLU_2509426_0_0_9"/>
<dbReference type="PATRIC" id="fig|1045004.4.peg.306"/>
<evidence type="ECO:0000256" key="1">
    <source>
        <dbReference type="SAM" id="Phobius"/>
    </source>
</evidence>
<gene>
    <name evidence="2" type="ORF">OKIT_0305</name>
</gene>
<organism evidence="2 3">
    <name type="scientific">Oenococcus kitaharae DSM 17330</name>
    <dbReference type="NCBI Taxonomy" id="1045004"/>
    <lineage>
        <taxon>Bacteria</taxon>
        <taxon>Bacillati</taxon>
        <taxon>Bacillota</taxon>
        <taxon>Bacilli</taxon>
        <taxon>Lactobacillales</taxon>
        <taxon>Lactobacillaceae</taxon>
        <taxon>Oenococcus</taxon>
    </lineage>
</organism>
<comment type="caution">
    <text evidence="2">The sequence shown here is derived from an EMBL/GenBank/DDBJ whole genome shotgun (WGS) entry which is preliminary data.</text>
</comment>